<dbReference type="InterPro" id="IPR050766">
    <property type="entry name" value="Bact_Lucif_Oxidored"/>
</dbReference>
<dbReference type="PANTHER" id="PTHR30137">
    <property type="entry name" value="LUCIFERASE-LIKE MONOOXYGENASE"/>
    <property type="match status" value="1"/>
</dbReference>
<name>A0ABY3RDN3_9BRAD</name>
<dbReference type="InterPro" id="IPR036661">
    <property type="entry name" value="Luciferase-like_sf"/>
</dbReference>
<evidence type="ECO:0000313" key="5">
    <source>
        <dbReference type="Proteomes" id="UP001431010"/>
    </source>
</evidence>
<accession>A0ABY3RDN3</accession>
<reference evidence="4" key="1">
    <citation type="journal article" date="2024" name="Antonie Van Leeuwenhoek">
        <title>Bradyrhizobium ontarionense sp. nov., a novel bacterial symbiont isolated from Aeschynomene indica (Indian jointvetch), harbours photosynthesis, nitrogen fixation and nitrous oxide (N2O) reductase genes.</title>
        <authorList>
            <person name="Bromfield E.S.P."/>
            <person name="Cloutier S."/>
        </authorList>
    </citation>
    <scope>NUCLEOTIDE SEQUENCE</scope>
    <source>
        <strain evidence="4">A19</strain>
    </source>
</reference>
<organism evidence="4 5">
    <name type="scientific">Bradyrhizobium ontarionense</name>
    <dbReference type="NCBI Taxonomy" id="2898149"/>
    <lineage>
        <taxon>Bacteria</taxon>
        <taxon>Pseudomonadati</taxon>
        <taxon>Pseudomonadota</taxon>
        <taxon>Alphaproteobacteria</taxon>
        <taxon>Hyphomicrobiales</taxon>
        <taxon>Nitrobacteraceae</taxon>
        <taxon>Bradyrhizobium</taxon>
    </lineage>
</organism>
<dbReference type="Proteomes" id="UP001431010">
    <property type="component" value="Chromosome"/>
</dbReference>
<evidence type="ECO:0000259" key="3">
    <source>
        <dbReference type="Pfam" id="PF00296"/>
    </source>
</evidence>
<dbReference type="Gene3D" id="3.20.20.30">
    <property type="entry name" value="Luciferase-like domain"/>
    <property type="match status" value="1"/>
</dbReference>
<protein>
    <submittedName>
        <fullName evidence="4">LLM class flavin-dependent oxidoreductase</fullName>
    </submittedName>
</protein>
<dbReference type="PANTHER" id="PTHR30137:SF8">
    <property type="entry name" value="BLR5498 PROTEIN"/>
    <property type="match status" value="1"/>
</dbReference>
<dbReference type="RefSeq" id="WP_231322453.1">
    <property type="nucleotide sequence ID" value="NZ_CP088156.1"/>
</dbReference>
<evidence type="ECO:0000256" key="1">
    <source>
        <dbReference type="ARBA" id="ARBA00023002"/>
    </source>
</evidence>
<dbReference type="Pfam" id="PF00296">
    <property type="entry name" value="Bac_luciferase"/>
    <property type="match status" value="1"/>
</dbReference>
<evidence type="ECO:0000313" key="4">
    <source>
        <dbReference type="EMBL" id="UFZ04946.1"/>
    </source>
</evidence>
<evidence type="ECO:0000256" key="2">
    <source>
        <dbReference type="ARBA" id="ARBA00023033"/>
    </source>
</evidence>
<dbReference type="InterPro" id="IPR011251">
    <property type="entry name" value="Luciferase-like_dom"/>
</dbReference>
<keyword evidence="1" id="KW-0560">Oxidoreductase</keyword>
<dbReference type="SUPFAM" id="SSF51679">
    <property type="entry name" value="Bacterial luciferase-like"/>
    <property type="match status" value="1"/>
</dbReference>
<proteinExistence type="predicted"/>
<feature type="domain" description="Luciferase-like" evidence="3">
    <location>
        <begin position="47"/>
        <end position="339"/>
    </location>
</feature>
<gene>
    <name evidence="4" type="ORF">LQG66_01080</name>
</gene>
<sequence length="387" mass="43665">MRSRRSEGGVPSFCCFNPMPWPNVDRKPSKWPYPNHHFNAASGHLLYRSYIDQLVFAEQCGFDWIGIAEDHFTAYSIIPNPNILISVLSQLTSRVKLAILGLPIPLLNPIRVAEEVAMLDVLSNGRVVAGFIRGVPQNYAAYNFSPDESRARFSEASELIKKAWTSPDVFSWKGDYYNYPTVSLWPRPIQTPHPPLIYSANSLESATLAAKHRVTIAAIHLYSRNAIEIMRTSIDAYKRQARSDGWDPPADRFFIGVQVCIAQSNQQAEDLFTPALDYQFGILSGTFNEQKRELAKNSSYGYTPIEENPPTYKERMANKIIISGDPKAVIEQIKDLEEQLGVGTISLQFQVGNMKNQDVLNGMSLFRDQVLPAFRSTPRETVLSMKR</sequence>
<keyword evidence="5" id="KW-1185">Reference proteome</keyword>
<keyword evidence="2" id="KW-0503">Monooxygenase</keyword>
<dbReference type="EMBL" id="CP088156">
    <property type="protein sequence ID" value="UFZ04946.1"/>
    <property type="molecule type" value="Genomic_DNA"/>
</dbReference>